<reference evidence="2 3" key="1">
    <citation type="submission" date="2020-04" db="EMBL/GenBank/DDBJ databases">
        <title>Perkinsus chesapeaki whole genome sequence.</title>
        <authorList>
            <person name="Bogema D.R."/>
        </authorList>
    </citation>
    <scope>NUCLEOTIDE SEQUENCE [LARGE SCALE GENOMIC DNA]</scope>
    <source>
        <strain evidence="2">ATCC PRA-425</strain>
    </source>
</reference>
<feature type="coiled-coil region" evidence="1">
    <location>
        <begin position="103"/>
        <end position="130"/>
    </location>
</feature>
<keyword evidence="3" id="KW-1185">Reference proteome</keyword>
<evidence type="ECO:0000313" key="2">
    <source>
        <dbReference type="EMBL" id="KAF4647231.1"/>
    </source>
</evidence>
<dbReference type="Proteomes" id="UP000591131">
    <property type="component" value="Unassembled WGS sequence"/>
</dbReference>
<gene>
    <name evidence="2" type="ORF">FOL47_004874</name>
</gene>
<feature type="non-terminal residue" evidence="2">
    <location>
        <position position="234"/>
    </location>
</feature>
<dbReference type="OrthoDB" id="10337478at2759"/>
<evidence type="ECO:0000313" key="3">
    <source>
        <dbReference type="Proteomes" id="UP000591131"/>
    </source>
</evidence>
<sequence length="234" mass="25067">EAKEDSASFIEDPLIKLHPGLSKSDTAPKVIEPLLLDNRVAGSNTLEGHVQVPQQSTSSKTVGSGIYVSGYGGGIGLVATGLTKSAPLDVTSDIIPTTILSQFERLELRVQEALRAAREAENRQQAVNEALLRRIEGIVKPTYDVNQVRMSGSLPMNLCESNGERELLQSSVGSVLQDNHVTMRRTVNTPSHGDSNLIASRSRVPREVTFDISTPQPQIPVGSVSLNGGDGAYI</sequence>
<feature type="non-terminal residue" evidence="2">
    <location>
        <position position="1"/>
    </location>
</feature>
<dbReference type="AlphaFoldDB" id="A0A7J6KKY6"/>
<comment type="caution">
    <text evidence="2">The sequence shown here is derived from an EMBL/GenBank/DDBJ whole genome shotgun (WGS) entry which is preliminary data.</text>
</comment>
<keyword evidence="1" id="KW-0175">Coiled coil</keyword>
<evidence type="ECO:0000256" key="1">
    <source>
        <dbReference type="SAM" id="Coils"/>
    </source>
</evidence>
<organism evidence="2 3">
    <name type="scientific">Perkinsus chesapeaki</name>
    <name type="common">Clam parasite</name>
    <name type="synonym">Perkinsus andrewsi</name>
    <dbReference type="NCBI Taxonomy" id="330153"/>
    <lineage>
        <taxon>Eukaryota</taxon>
        <taxon>Sar</taxon>
        <taxon>Alveolata</taxon>
        <taxon>Perkinsozoa</taxon>
        <taxon>Perkinsea</taxon>
        <taxon>Perkinsida</taxon>
        <taxon>Perkinsidae</taxon>
        <taxon>Perkinsus</taxon>
    </lineage>
</organism>
<protein>
    <submittedName>
        <fullName evidence="2">Uncharacterized protein</fullName>
    </submittedName>
</protein>
<name>A0A7J6KKY6_PERCH</name>
<accession>A0A7J6KKY6</accession>
<proteinExistence type="predicted"/>
<dbReference type="EMBL" id="JAAPAO010002759">
    <property type="protein sequence ID" value="KAF4647231.1"/>
    <property type="molecule type" value="Genomic_DNA"/>
</dbReference>